<dbReference type="GO" id="GO:0003677">
    <property type="term" value="F:DNA binding"/>
    <property type="evidence" value="ECO:0007669"/>
    <property type="project" value="InterPro"/>
</dbReference>
<reference evidence="1 2" key="1">
    <citation type="submission" date="2017-07" db="EMBL/GenBank/DDBJ databases">
        <title>Annotated genome sequence of Bacterioplanes sanyensis isolated from Red Sea.</title>
        <authorList>
            <person name="Rehman Z.U."/>
        </authorList>
    </citation>
    <scope>NUCLEOTIDE SEQUENCE [LARGE SCALE GENOMIC DNA]</scope>
    <source>
        <strain evidence="1 2">NV9</strain>
    </source>
</reference>
<dbReference type="EMBL" id="CP022530">
    <property type="protein sequence ID" value="ASP39432.1"/>
    <property type="molecule type" value="Genomic_DNA"/>
</dbReference>
<dbReference type="AlphaFoldDB" id="A0A222FL90"/>
<dbReference type="RefSeq" id="WP_094060610.1">
    <property type="nucleotide sequence ID" value="NZ_CP022530.1"/>
</dbReference>
<dbReference type="InterPro" id="IPR036515">
    <property type="entry name" value="Transposase_17_sf"/>
</dbReference>
<organism evidence="1 2">
    <name type="scientific">Bacterioplanes sanyensis</name>
    <dbReference type="NCBI Taxonomy" id="1249553"/>
    <lineage>
        <taxon>Bacteria</taxon>
        <taxon>Pseudomonadati</taxon>
        <taxon>Pseudomonadota</taxon>
        <taxon>Gammaproteobacteria</taxon>
        <taxon>Oceanospirillales</taxon>
        <taxon>Oceanospirillaceae</taxon>
        <taxon>Bacterioplanes</taxon>
    </lineage>
</organism>
<sequence length="320" mass="37825">MDMETKMTLHGPGTYYFSVTGSKEQPIFYSVFEYCYGEQILAQLPHSRLLAYVFNPYEIQCVLHCDHDWTHVMDDLHRAFDHMHEQCWQRRHQVLSDQSTVLLVDDSAYLVDLVLQLHRWPVLQQLVADAEVYPWSSDRYYRLPEPPAWLDSRRMLNWLCHSRRNQAQHYEAVMRQPARATLNLLSGNHPMYQALARDGFIQRFLKKEALSQAARSAEEIRTLYDHACQLVSDQFGTAMESMRDPLNRRDFHRFMPIVVWLLRERGLHFDDIARLVGEDEERLQLWLRNLPADHEEALLRKLMQRWSPTDIPVSGVFAEA</sequence>
<dbReference type="Gene3D" id="3.30.70.1290">
    <property type="entry name" value="Transposase IS200-like"/>
    <property type="match status" value="1"/>
</dbReference>
<evidence type="ECO:0000313" key="2">
    <source>
        <dbReference type="Proteomes" id="UP000202440"/>
    </source>
</evidence>
<dbReference type="GO" id="GO:0004803">
    <property type="term" value="F:transposase activity"/>
    <property type="evidence" value="ECO:0007669"/>
    <property type="project" value="InterPro"/>
</dbReference>
<name>A0A222FL90_9GAMM</name>
<accession>A0A222FL90</accession>
<keyword evidence="2" id="KW-1185">Reference proteome</keyword>
<dbReference type="Proteomes" id="UP000202440">
    <property type="component" value="Chromosome"/>
</dbReference>
<dbReference type="OrthoDB" id="6116802at2"/>
<dbReference type="GO" id="GO:0006313">
    <property type="term" value="P:DNA transposition"/>
    <property type="evidence" value="ECO:0007669"/>
    <property type="project" value="InterPro"/>
</dbReference>
<gene>
    <name evidence="1" type="ORF">CHH28_12445</name>
</gene>
<evidence type="ECO:0000313" key="1">
    <source>
        <dbReference type="EMBL" id="ASP39432.1"/>
    </source>
</evidence>
<proteinExistence type="predicted"/>
<dbReference type="KEGG" id="bsan:CHH28_12445"/>
<protein>
    <submittedName>
        <fullName evidence="1">Uncharacterized protein</fullName>
    </submittedName>
</protein>